<protein>
    <submittedName>
        <fullName evidence="1">Uncharacterized protein</fullName>
    </submittedName>
</protein>
<organism evidence="1">
    <name type="scientific">Candidatus Tenderia electrophaga</name>
    <dbReference type="NCBI Taxonomy" id="1748243"/>
    <lineage>
        <taxon>Bacteria</taxon>
        <taxon>Pseudomonadati</taxon>
        <taxon>Pseudomonadota</taxon>
        <taxon>Gammaproteobacteria</taxon>
        <taxon>Candidatus Tenderiales</taxon>
        <taxon>Candidatus Tenderiaceae</taxon>
        <taxon>Candidatus Tenderia</taxon>
    </lineage>
</organism>
<dbReference type="EMBL" id="DRNF01000050">
    <property type="protein sequence ID" value="HHJ80142.1"/>
    <property type="molecule type" value="Genomic_DNA"/>
</dbReference>
<reference evidence="1" key="1">
    <citation type="journal article" date="2020" name="mSystems">
        <title>Genome- and Community-Level Interaction Insights into Carbon Utilization and Element Cycling Functions of Hydrothermarchaeota in Hydrothermal Sediment.</title>
        <authorList>
            <person name="Zhou Z."/>
            <person name="Liu Y."/>
            <person name="Xu W."/>
            <person name="Pan J."/>
            <person name="Luo Z.H."/>
            <person name="Li M."/>
        </authorList>
    </citation>
    <scope>NUCLEOTIDE SEQUENCE [LARGE SCALE GENOMIC DNA]</scope>
    <source>
        <strain evidence="1">HyVt-505</strain>
    </source>
</reference>
<dbReference type="AlphaFoldDB" id="A0A832J860"/>
<evidence type="ECO:0000313" key="1">
    <source>
        <dbReference type="EMBL" id="HHJ80142.1"/>
    </source>
</evidence>
<sequence length="594" mass="63043">MDQNKPLPYVQFINLMKQGLSRWPVFILFVVLLPACGGGGSETDGDDNPQDTGVAEERFLDATEDEDVDVTLTINLADSTAKSASSQTSSARPPLLTGSTAIGSRAPQLYEFTSVTPSGRSIKGVIYGLGVNVIDEATGELAADDFAASIRNKEMRLRARVKKVNGEFVLVGNATAIPGSGSLAVEQRFQDIAWTVIAVESGTTLTGPEPGRVFHYYGDANTRAVCNGNLVSGMFRVANTSRVVGTLIGMLEGGKVCSTATFAGNAKLSMDAIVVDTHIGPLLSSEGFLAPKGKFANAVETFGLGIAEQLSGEGDIVDVKTNDTTRILDPEAAQEFVGFYEAYQALVFKSLKGSLAGLQEGDFIVSKPRPKMPNGFLRKVFQIQDINGYVAVRTENALISDILESANIHVNRSYSAADVAEANAWFGVEEAPIAAGNTGTVRMLRKQADGGDLININVNKVVFDADGDNATTTDQIKVTGSLSFTPGVVIDLVCSGTLCSTPDFTAKFVLEEATTAKLVGSIQKTLHKSYNLPPSIWLPPITVGPLVFTPKFVIQLNVDGTVSASITYEATQSFTLEAGVDYTPADGWGTISEF</sequence>
<name>A0A832J860_9GAMM</name>
<proteinExistence type="predicted"/>
<dbReference type="Proteomes" id="UP000885832">
    <property type="component" value="Unassembled WGS sequence"/>
</dbReference>
<feature type="non-terminal residue" evidence="1">
    <location>
        <position position="594"/>
    </location>
</feature>
<comment type="caution">
    <text evidence="1">The sequence shown here is derived from an EMBL/GenBank/DDBJ whole genome shotgun (WGS) entry which is preliminary data.</text>
</comment>
<gene>
    <name evidence="1" type="ORF">ENJ65_00750</name>
</gene>
<accession>A0A832J860</accession>